<reference evidence="3" key="3">
    <citation type="submission" date="2023-06" db="EMBL/GenBank/DDBJ databases">
        <title>Deciphering the underlying mechanisms mediating the transmission of blaNDM gene from human to animals in China.</title>
        <authorList>
            <person name="Chen K."/>
            <person name="Chen S."/>
        </authorList>
    </citation>
    <scope>NUCLEOTIDE SEQUENCE</scope>
    <source>
        <strain evidence="3">1199</strain>
    </source>
</reference>
<evidence type="ECO:0000313" key="4">
    <source>
        <dbReference type="EMBL" id="TXQ36408.1"/>
    </source>
</evidence>
<reference evidence="2" key="1">
    <citation type="journal article" date="2017" name="Microb. Genom.">
        <title>An untypeable enterotoxigenic Escherichia coli represents one of the dominant types causing human disease.</title>
        <authorList>
            <person name="Iguchi A."/>
            <person name="von Mentzer A."/>
            <person name="Kikuchi T."/>
            <person name="Thomson N.R."/>
        </authorList>
    </citation>
    <scope>NUCLEOTIDE SEQUENCE</scope>
    <source>
        <strain evidence="2">E1682</strain>
    </source>
</reference>
<evidence type="ECO:0000313" key="2">
    <source>
        <dbReference type="EMBL" id="BAV90482.1"/>
    </source>
</evidence>
<feature type="transmembrane region" description="Helical" evidence="1">
    <location>
        <begin position="30"/>
        <end position="47"/>
    </location>
</feature>
<evidence type="ECO:0000256" key="1">
    <source>
        <dbReference type="SAM" id="Phobius"/>
    </source>
</evidence>
<feature type="transmembrane region" description="Helical" evidence="1">
    <location>
        <begin position="59"/>
        <end position="78"/>
    </location>
</feature>
<evidence type="ECO:0000313" key="3">
    <source>
        <dbReference type="EMBL" id="MCV5620204.1"/>
    </source>
</evidence>
<dbReference type="AlphaFoldDB" id="A0A1J1DJK9"/>
<dbReference type="Pfam" id="PF14897">
    <property type="entry name" value="EpsG"/>
    <property type="match status" value="1"/>
</dbReference>
<feature type="transmembrane region" description="Helical" evidence="1">
    <location>
        <begin position="135"/>
        <end position="152"/>
    </location>
</feature>
<dbReference type="EMBL" id="LC177550">
    <property type="protein sequence ID" value="BAV90482.1"/>
    <property type="molecule type" value="Genomic_DNA"/>
</dbReference>
<name>A0A1J1DJK9_ECOLX</name>
<proteinExistence type="predicted"/>
<accession>A0A1J1DJK9</accession>
<keyword evidence="1" id="KW-1133">Transmembrane helix</keyword>
<feature type="transmembrane region" description="Helical" evidence="1">
    <location>
        <begin position="158"/>
        <end position="180"/>
    </location>
</feature>
<protein>
    <submittedName>
        <fullName evidence="3">EpsG family protein</fullName>
    </submittedName>
    <submittedName>
        <fullName evidence="2">O-antigen polymerase</fullName>
    </submittedName>
</protein>
<dbReference type="InterPro" id="IPR049458">
    <property type="entry name" value="EpsG-like"/>
</dbReference>
<feature type="transmembrane region" description="Helical" evidence="1">
    <location>
        <begin position="6"/>
        <end position="23"/>
    </location>
</feature>
<gene>
    <name evidence="2" type="primary">wzy</name>
    <name evidence="4" type="ORF">FV293_07460</name>
    <name evidence="3" type="ORF">OFN31_00200</name>
</gene>
<feature type="transmembrane region" description="Helical" evidence="1">
    <location>
        <begin position="271"/>
        <end position="290"/>
    </location>
</feature>
<feature type="transmembrane region" description="Helical" evidence="1">
    <location>
        <begin position="239"/>
        <end position="264"/>
    </location>
</feature>
<dbReference type="RefSeq" id="WP_021542159.1">
    <property type="nucleotide sequence ID" value="NZ_AP027256.1"/>
</dbReference>
<sequence>MIIYNIIFFSILTLSLPTFYSLHKTKLSNVIYFAISILLIMFAAFRGDIDRDHQNYINIYGYILNGQLYLIEPTFYLFTYISKWIANDYYFLFIIYAFIGVLCKLFVINKYSYVPLLSLLVYYSNSFFLHEMTQIRVGVAVGLCFLSLSFLIRKNNLAYCLIVGLATLFHYSACLFFIFLISPKGVIKNKELLFYGIVLIAAYILYAFNIGLANIFSYIPIGFIKQKFIEYSDKTAGGLVIDVNVFSTLQIIRIICTIIIVYYVKRNTVPELTFILLRIYIISIIAWVLFFDIPAFAIRVSELLGFAEVILLPYLAKSFKPKIFGIIVFVLVCCVMYYINLYHNEMLLPYSLLGE</sequence>
<organism evidence="2">
    <name type="scientific">Escherichia coli</name>
    <dbReference type="NCBI Taxonomy" id="562"/>
    <lineage>
        <taxon>Bacteria</taxon>
        <taxon>Pseudomonadati</taxon>
        <taxon>Pseudomonadota</taxon>
        <taxon>Gammaproteobacteria</taxon>
        <taxon>Enterobacterales</taxon>
        <taxon>Enterobacteriaceae</taxon>
        <taxon>Escherichia</taxon>
    </lineage>
</organism>
<dbReference type="Proteomes" id="UP000321295">
    <property type="component" value="Unassembled WGS sequence"/>
</dbReference>
<dbReference type="Proteomes" id="UP001208624">
    <property type="component" value="Unassembled WGS sequence"/>
</dbReference>
<feature type="transmembrane region" description="Helical" evidence="1">
    <location>
        <begin position="192"/>
        <end position="219"/>
    </location>
</feature>
<dbReference type="EMBL" id="VRXD01000008">
    <property type="protein sequence ID" value="TXQ36408.1"/>
    <property type="molecule type" value="Genomic_DNA"/>
</dbReference>
<feature type="transmembrane region" description="Helical" evidence="1">
    <location>
        <begin position="323"/>
        <end position="343"/>
    </location>
</feature>
<keyword evidence="1" id="KW-0812">Transmembrane</keyword>
<reference evidence="4 5" key="2">
    <citation type="submission" date="2019-08" db="EMBL/GenBank/DDBJ databases">
        <title>Whole genome analysis of cultivated E. coli strains isolated from CD patients and healthy donors.</title>
        <authorList>
            <person name="Siniagina M.N."/>
            <person name="Markelova M.I."/>
            <person name="Laikov A.V."/>
            <person name="Boulygina E.A."/>
            <person name="Khusnutdinova D.R."/>
            <person name="Kharchenko A."/>
            <person name="Grigoryeva T.V."/>
        </authorList>
    </citation>
    <scope>NUCLEOTIDE SEQUENCE [LARGE SCALE GENOMIC DNA]</scope>
    <source>
        <strain evidence="4 5">1_45_11</strain>
    </source>
</reference>
<evidence type="ECO:0000313" key="5">
    <source>
        <dbReference type="Proteomes" id="UP000321295"/>
    </source>
</evidence>
<feature type="transmembrane region" description="Helical" evidence="1">
    <location>
        <begin position="90"/>
        <end position="107"/>
    </location>
</feature>
<keyword evidence="1" id="KW-0472">Membrane</keyword>
<dbReference type="EMBL" id="JAOVKC010000001">
    <property type="protein sequence ID" value="MCV5620204.1"/>
    <property type="molecule type" value="Genomic_DNA"/>
</dbReference>